<accession>A0A6C0L0Y1</accession>
<protein>
    <submittedName>
        <fullName evidence="2">Uncharacterized protein</fullName>
    </submittedName>
</protein>
<feature type="transmembrane region" description="Helical" evidence="1">
    <location>
        <begin position="151"/>
        <end position="168"/>
    </location>
</feature>
<feature type="transmembrane region" description="Helical" evidence="1">
    <location>
        <begin position="180"/>
        <end position="201"/>
    </location>
</feature>
<keyword evidence="1" id="KW-1133">Transmembrane helix</keyword>
<name>A0A6C0L0Y1_9ZZZZ</name>
<evidence type="ECO:0000256" key="1">
    <source>
        <dbReference type="SAM" id="Phobius"/>
    </source>
</evidence>
<proteinExistence type="predicted"/>
<keyword evidence="1" id="KW-0812">Transmembrane</keyword>
<reference evidence="2" key="1">
    <citation type="journal article" date="2020" name="Nature">
        <title>Giant virus diversity and host interactions through global metagenomics.</title>
        <authorList>
            <person name="Schulz F."/>
            <person name="Roux S."/>
            <person name="Paez-Espino D."/>
            <person name="Jungbluth S."/>
            <person name="Walsh D.A."/>
            <person name="Denef V.J."/>
            <person name="McMahon K.D."/>
            <person name="Konstantinidis K.T."/>
            <person name="Eloe-Fadrosh E.A."/>
            <person name="Kyrpides N.C."/>
            <person name="Woyke T."/>
        </authorList>
    </citation>
    <scope>NUCLEOTIDE SEQUENCE</scope>
    <source>
        <strain evidence="2">GVMAG-S-ERX555907-102</strain>
    </source>
</reference>
<keyword evidence="1" id="KW-0472">Membrane</keyword>
<dbReference type="EMBL" id="MN741011">
    <property type="protein sequence ID" value="QHU22577.1"/>
    <property type="molecule type" value="Genomic_DNA"/>
</dbReference>
<sequence>MGIEVNIDNNLSGDSINVSNMLTSFDAQNNLVDQMLDNELYNQELYNGGIGERYNNKEPQNDFYNIVNHATDFQRSKIDKLANIDVSNISMSYNKTADMYRNQYAVDRYVESKMNKFKKRNKHLLEDVGNKIRQKEIYTYYYKKYNAQKKILLNIVFGALLVIGLSYLNKNYSFLLTDTLFILALGLIFAVIAINICIQLIEIFFRNNINFDEYDFMFDADLNSDYLGYSNKEKEMQDCDVEIKAYQGR</sequence>
<dbReference type="AlphaFoldDB" id="A0A6C0L0Y1"/>
<organism evidence="2">
    <name type="scientific">viral metagenome</name>
    <dbReference type="NCBI Taxonomy" id="1070528"/>
    <lineage>
        <taxon>unclassified sequences</taxon>
        <taxon>metagenomes</taxon>
        <taxon>organismal metagenomes</taxon>
    </lineage>
</organism>
<evidence type="ECO:0000313" key="2">
    <source>
        <dbReference type="EMBL" id="QHU22577.1"/>
    </source>
</evidence>